<dbReference type="Proteomes" id="UP000625527">
    <property type="component" value="Unassembled WGS sequence"/>
</dbReference>
<protein>
    <submittedName>
        <fullName evidence="2">SHOCT domain-containing protein</fullName>
    </submittedName>
</protein>
<gene>
    <name evidence="2" type="ORF">IHE71_17850</name>
</gene>
<sequence length="93" mass="10008">MTKNRRPTPEALMGAMQPWHLLVLLFVLAIVVSVVLLVVLLARASARSTPPTPAPPSASRSAQPTLSELADLHAKGKLTDEEFVAAKRKSLDL</sequence>
<dbReference type="RefSeq" id="WP_192864111.1">
    <property type="nucleotide sequence ID" value="NZ_JADAQT010000103.1"/>
</dbReference>
<evidence type="ECO:0000313" key="3">
    <source>
        <dbReference type="Proteomes" id="UP000625527"/>
    </source>
</evidence>
<accession>A0ABR9N2H0</accession>
<feature type="region of interest" description="Disordered" evidence="1">
    <location>
        <begin position="46"/>
        <end position="65"/>
    </location>
</feature>
<evidence type="ECO:0000313" key="2">
    <source>
        <dbReference type="EMBL" id="MBE1877555.1"/>
    </source>
</evidence>
<organism evidence="2 3">
    <name type="scientific">Myceligenerans pegani</name>
    <dbReference type="NCBI Taxonomy" id="2776917"/>
    <lineage>
        <taxon>Bacteria</taxon>
        <taxon>Bacillati</taxon>
        <taxon>Actinomycetota</taxon>
        <taxon>Actinomycetes</taxon>
        <taxon>Micrococcales</taxon>
        <taxon>Promicromonosporaceae</taxon>
        <taxon>Myceligenerans</taxon>
    </lineage>
</organism>
<comment type="caution">
    <text evidence="2">The sequence shown here is derived from an EMBL/GenBank/DDBJ whole genome shotgun (WGS) entry which is preliminary data.</text>
</comment>
<dbReference type="EMBL" id="JADAQT010000103">
    <property type="protein sequence ID" value="MBE1877555.1"/>
    <property type="molecule type" value="Genomic_DNA"/>
</dbReference>
<keyword evidence="3" id="KW-1185">Reference proteome</keyword>
<evidence type="ECO:0000256" key="1">
    <source>
        <dbReference type="SAM" id="MobiDB-lite"/>
    </source>
</evidence>
<name>A0ABR9N2H0_9MICO</name>
<reference evidence="2 3" key="1">
    <citation type="submission" date="2020-10" db="EMBL/GenBank/DDBJ databases">
        <title>Myceligenerans pegani sp. nov., an endophytic actinomycete isolated from Peganum harmala L. in Xinjiang, China.</title>
        <authorList>
            <person name="Xin L."/>
        </authorList>
    </citation>
    <scope>NUCLEOTIDE SEQUENCE [LARGE SCALE GENOMIC DNA]</scope>
    <source>
        <strain evidence="2 3">TRM65318</strain>
    </source>
</reference>
<proteinExistence type="predicted"/>